<dbReference type="AlphaFoldDB" id="A0A1M6D334"/>
<dbReference type="Pfam" id="PF00581">
    <property type="entry name" value="Rhodanese"/>
    <property type="match status" value="1"/>
</dbReference>
<dbReference type="OrthoDB" id="598065at2"/>
<dbReference type="STRING" id="192903.SAMN04488513_101965"/>
<dbReference type="CDD" id="cd00158">
    <property type="entry name" value="RHOD"/>
    <property type="match status" value="1"/>
</dbReference>
<dbReference type="EMBL" id="FQYU01000001">
    <property type="protein sequence ID" value="SHI67650.1"/>
    <property type="molecule type" value="Genomic_DNA"/>
</dbReference>
<keyword evidence="3" id="KW-1185">Reference proteome</keyword>
<evidence type="ECO:0000313" key="3">
    <source>
        <dbReference type="Proteomes" id="UP000184543"/>
    </source>
</evidence>
<dbReference type="PANTHER" id="PTHR43031">
    <property type="entry name" value="FAD-DEPENDENT OXIDOREDUCTASE"/>
    <property type="match status" value="1"/>
</dbReference>
<dbReference type="NCBIfam" id="NF045521">
    <property type="entry name" value="rhoda_near_glyco"/>
    <property type="match status" value="1"/>
</dbReference>
<name>A0A1M6D334_9FLAO</name>
<dbReference type="InterPro" id="IPR050229">
    <property type="entry name" value="GlpE_sulfurtransferase"/>
</dbReference>
<dbReference type="GO" id="GO:0016740">
    <property type="term" value="F:transferase activity"/>
    <property type="evidence" value="ECO:0007669"/>
    <property type="project" value="UniProtKB-KW"/>
</dbReference>
<gene>
    <name evidence="2" type="ORF">SAMN04488513_101965</name>
</gene>
<evidence type="ECO:0000313" key="2">
    <source>
        <dbReference type="EMBL" id="SHI67650.1"/>
    </source>
</evidence>
<dbReference type="SMART" id="SM00450">
    <property type="entry name" value="RHOD"/>
    <property type="match status" value="1"/>
</dbReference>
<dbReference type="PROSITE" id="PS50206">
    <property type="entry name" value="RHODANESE_3"/>
    <property type="match status" value="1"/>
</dbReference>
<protein>
    <submittedName>
        <fullName evidence="2">Rhodanese-related sulfurtransferase</fullName>
    </submittedName>
</protein>
<dbReference type="Gene3D" id="3.40.250.10">
    <property type="entry name" value="Rhodanese-like domain"/>
    <property type="match status" value="1"/>
</dbReference>
<keyword evidence="2" id="KW-0808">Transferase</keyword>
<dbReference type="InterPro" id="IPR036873">
    <property type="entry name" value="Rhodanese-like_dom_sf"/>
</dbReference>
<accession>A0A1M6D334</accession>
<dbReference type="InterPro" id="IPR001763">
    <property type="entry name" value="Rhodanese-like_dom"/>
</dbReference>
<organism evidence="2 3">
    <name type="scientific">Pseudozobellia thermophila</name>
    <dbReference type="NCBI Taxonomy" id="192903"/>
    <lineage>
        <taxon>Bacteria</taxon>
        <taxon>Pseudomonadati</taxon>
        <taxon>Bacteroidota</taxon>
        <taxon>Flavobacteriia</taxon>
        <taxon>Flavobacteriales</taxon>
        <taxon>Flavobacteriaceae</taxon>
        <taxon>Pseudozobellia</taxon>
    </lineage>
</organism>
<feature type="domain" description="Rhodanese" evidence="1">
    <location>
        <begin position="45"/>
        <end position="136"/>
    </location>
</feature>
<dbReference type="PANTHER" id="PTHR43031:SF1">
    <property type="entry name" value="PYRIDINE NUCLEOTIDE-DISULPHIDE OXIDOREDUCTASE"/>
    <property type="match status" value="1"/>
</dbReference>
<proteinExistence type="predicted"/>
<dbReference type="Proteomes" id="UP000184543">
    <property type="component" value="Unassembled WGS sequence"/>
</dbReference>
<dbReference type="RefSeq" id="WP_072989304.1">
    <property type="nucleotide sequence ID" value="NZ_FQYU01000001.1"/>
</dbReference>
<sequence length="172" mass="19661">MRFHFFAALFFCVLSPLASQGKMDKALSKWNKQSVPYIHVDELKALTDVLLLDTRTHGEFEVSHLQKAHWVGHKEFKADSVAPLIDDKSRTIIVYCSIGVRSEDVGEKLLQAGYTNVKNLYGGIFEWKNRGYPIYGADGKETEKIHAFNRTWGKLLEKGEKVYNVPSDVRNR</sequence>
<evidence type="ECO:0000259" key="1">
    <source>
        <dbReference type="PROSITE" id="PS50206"/>
    </source>
</evidence>
<reference evidence="3" key="1">
    <citation type="submission" date="2016-11" db="EMBL/GenBank/DDBJ databases">
        <authorList>
            <person name="Varghese N."/>
            <person name="Submissions S."/>
        </authorList>
    </citation>
    <scope>NUCLEOTIDE SEQUENCE [LARGE SCALE GENOMIC DNA]</scope>
    <source>
        <strain evidence="3">DSM 19858</strain>
    </source>
</reference>
<dbReference type="SUPFAM" id="SSF52821">
    <property type="entry name" value="Rhodanese/Cell cycle control phosphatase"/>
    <property type="match status" value="1"/>
</dbReference>